<organism evidence="1 2">
    <name type="scientific">Byssothecium circinans</name>
    <dbReference type="NCBI Taxonomy" id="147558"/>
    <lineage>
        <taxon>Eukaryota</taxon>
        <taxon>Fungi</taxon>
        <taxon>Dikarya</taxon>
        <taxon>Ascomycota</taxon>
        <taxon>Pezizomycotina</taxon>
        <taxon>Dothideomycetes</taxon>
        <taxon>Pleosporomycetidae</taxon>
        <taxon>Pleosporales</taxon>
        <taxon>Massarineae</taxon>
        <taxon>Massarinaceae</taxon>
        <taxon>Byssothecium</taxon>
    </lineage>
</organism>
<proteinExistence type="predicted"/>
<dbReference type="EMBL" id="ML977029">
    <property type="protein sequence ID" value="KAF1950095.1"/>
    <property type="molecule type" value="Genomic_DNA"/>
</dbReference>
<evidence type="ECO:0000313" key="1">
    <source>
        <dbReference type="EMBL" id="KAF1950095.1"/>
    </source>
</evidence>
<evidence type="ECO:0000313" key="2">
    <source>
        <dbReference type="Proteomes" id="UP000800035"/>
    </source>
</evidence>
<protein>
    <submittedName>
        <fullName evidence="1">Uncharacterized protein</fullName>
    </submittedName>
</protein>
<reference evidence="1" key="1">
    <citation type="journal article" date="2020" name="Stud. Mycol.">
        <title>101 Dothideomycetes genomes: a test case for predicting lifestyles and emergence of pathogens.</title>
        <authorList>
            <person name="Haridas S."/>
            <person name="Albert R."/>
            <person name="Binder M."/>
            <person name="Bloem J."/>
            <person name="Labutti K."/>
            <person name="Salamov A."/>
            <person name="Andreopoulos B."/>
            <person name="Baker S."/>
            <person name="Barry K."/>
            <person name="Bills G."/>
            <person name="Bluhm B."/>
            <person name="Cannon C."/>
            <person name="Castanera R."/>
            <person name="Culley D."/>
            <person name="Daum C."/>
            <person name="Ezra D."/>
            <person name="Gonzalez J."/>
            <person name="Henrissat B."/>
            <person name="Kuo A."/>
            <person name="Liang C."/>
            <person name="Lipzen A."/>
            <person name="Lutzoni F."/>
            <person name="Magnuson J."/>
            <person name="Mondo S."/>
            <person name="Nolan M."/>
            <person name="Ohm R."/>
            <person name="Pangilinan J."/>
            <person name="Park H.-J."/>
            <person name="Ramirez L."/>
            <person name="Alfaro M."/>
            <person name="Sun H."/>
            <person name="Tritt A."/>
            <person name="Yoshinaga Y."/>
            <person name="Zwiers L.-H."/>
            <person name="Turgeon B."/>
            <person name="Goodwin S."/>
            <person name="Spatafora J."/>
            <person name="Crous P."/>
            <person name="Grigoriev I."/>
        </authorList>
    </citation>
    <scope>NUCLEOTIDE SEQUENCE</scope>
    <source>
        <strain evidence="1">CBS 675.92</strain>
    </source>
</reference>
<dbReference type="Proteomes" id="UP000800035">
    <property type="component" value="Unassembled WGS sequence"/>
</dbReference>
<gene>
    <name evidence="1" type="ORF">CC80DRAFT_497107</name>
</gene>
<name>A0A6A5TBA2_9PLEO</name>
<accession>A0A6A5TBA2</accession>
<sequence>MRLLLSSGGFTIGITSTFYMQHAGVIPALCWRLIAPNRAPRECQQALILPGLMMPALDHSGLRRPSREVRNARVAARRRSKFKIGGVRAKQGRRCVSPGQGVLLSRVVFETLFGNRSVAG</sequence>
<dbReference type="AlphaFoldDB" id="A0A6A5TBA2"/>
<keyword evidence="2" id="KW-1185">Reference proteome</keyword>